<dbReference type="AlphaFoldDB" id="A0A0E9V9M2"/>
<accession>A0A0E9V9M2</accession>
<dbReference type="EMBL" id="GBXM01034402">
    <property type="protein sequence ID" value="JAH74175.1"/>
    <property type="molecule type" value="Transcribed_RNA"/>
</dbReference>
<organism evidence="1">
    <name type="scientific">Anguilla anguilla</name>
    <name type="common">European freshwater eel</name>
    <name type="synonym">Muraena anguilla</name>
    <dbReference type="NCBI Taxonomy" id="7936"/>
    <lineage>
        <taxon>Eukaryota</taxon>
        <taxon>Metazoa</taxon>
        <taxon>Chordata</taxon>
        <taxon>Craniata</taxon>
        <taxon>Vertebrata</taxon>
        <taxon>Euteleostomi</taxon>
        <taxon>Actinopterygii</taxon>
        <taxon>Neopterygii</taxon>
        <taxon>Teleostei</taxon>
        <taxon>Anguilliformes</taxon>
        <taxon>Anguillidae</taxon>
        <taxon>Anguilla</taxon>
    </lineage>
</organism>
<reference evidence="1" key="1">
    <citation type="submission" date="2014-11" db="EMBL/GenBank/DDBJ databases">
        <authorList>
            <person name="Amaro Gonzalez C."/>
        </authorList>
    </citation>
    <scope>NUCLEOTIDE SEQUENCE</scope>
</reference>
<protein>
    <submittedName>
        <fullName evidence="1">Uncharacterized protein</fullName>
    </submittedName>
</protein>
<name>A0A0E9V9M2_ANGAN</name>
<proteinExistence type="predicted"/>
<sequence>MFLEFKKSPRQILFYFPFVAFSVPTPFEFLNSTQWWENTNSYLRTSRRLAEDYLLLNCNCTLQDLPKVNTQPYGLF</sequence>
<reference evidence="1" key="2">
    <citation type="journal article" date="2015" name="Fish Shellfish Immunol.">
        <title>Early steps in the European eel (Anguilla anguilla)-Vibrio vulnificus interaction in the gills: Role of the RtxA13 toxin.</title>
        <authorList>
            <person name="Callol A."/>
            <person name="Pajuelo D."/>
            <person name="Ebbesson L."/>
            <person name="Teles M."/>
            <person name="MacKenzie S."/>
            <person name="Amaro C."/>
        </authorList>
    </citation>
    <scope>NUCLEOTIDE SEQUENCE</scope>
</reference>
<evidence type="ECO:0000313" key="1">
    <source>
        <dbReference type="EMBL" id="JAH74175.1"/>
    </source>
</evidence>